<dbReference type="VEuPathDB" id="FungiDB:CPUR_07785"/>
<organism evidence="1 2">
    <name type="scientific">Claviceps purpurea (strain 20.1)</name>
    <name type="common">Ergot fungus</name>
    <name type="synonym">Sphacelia segetum</name>
    <dbReference type="NCBI Taxonomy" id="1111077"/>
    <lineage>
        <taxon>Eukaryota</taxon>
        <taxon>Fungi</taxon>
        <taxon>Dikarya</taxon>
        <taxon>Ascomycota</taxon>
        <taxon>Pezizomycotina</taxon>
        <taxon>Sordariomycetes</taxon>
        <taxon>Hypocreomycetidae</taxon>
        <taxon>Hypocreales</taxon>
        <taxon>Clavicipitaceae</taxon>
        <taxon>Claviceps</taxon>
    </lineage>
</organism>
<name>M1VY87_CLAP2</name>
<proteinExistence type="predicted"/>
<sequence>MDAETGSSSTRWILLFGTVWDLGNLARLQKKHEYDRNL</sequence>
<dbReference type="EMBL" id="CAGA01000068">
    <property type="protein sequence ID" value="CCE33857.1"/>
    <property type="molecule type" value="Genomic_DNA"/>
</dbReference>
<reference evidence="1 2" key="1">
    <citation type="journal article" date="2013" name="PLoS Genet.">
        <title>Plant-symbiotic fungi as chemical engineers: Multi-genome analysis of the Clavicipitaceae reveals dynamics of alkaloid loci.</title>
        <authorList>
            <person name="Schardl C.L."/>
            <person name="Young C.A."/>
            <person name="Hesse U."/>
            <person name="Amyotte S.G."/>
            <person name="Andreeva K."/>
            <person name="Calie P.J."/>
            <person name="Fleetwood D.J."/>
            <person name="Haws D.C."/>
            <person name="Moore N."/>
            <person name="Oeser B."/>
            <person name="Panaccione D.G."/>
            <person name="Schweri K.K."/>
            <person name="Voisey C.R."/>
            <person name="Farman M.L."/>
            <person name="Jaromczyk J.W."/>
            <person name="Roe B.A."/>
            <person name="O'Sullivan D.M."/>
            <person name="Scott B."/>
            <person name="Tudzynski P."/>
            <person name="An Z."/>
            <person name="Arnaoudova E.G."/>
            <person name="Bullock C.T."/>
            <person name="Charlton N.D."/>
            <person name="Chen L."/>
            <person name="Cox M."/>
            <person name="Dinkins R.D."/>
            <person name="Florea S."/>
            <person name="Glenn A.E."/>
            <person name="Gordon A."/>
            <person name="Gueldener U."/>
            <person name="Harris D.R."/>
            <person name="Hollin W."/>
            <person name="Jaromczyk J."/>
            <person name="Johnson R.D."/>
            <person name="Khan A.K."/>
            <person name="Leistner E."/>
            <person name="Leuchtmann A."/>
            <person name="Li C."/>
            <person name="Liu J."/>
            <person name="Liu J."/>
            <person name="Liu M."/>
            <person name="Mace W."/>
            <person name="Machado C."/>
            <person name="Nagabhyru P."/>
            <person name="Pan J."/>
            <person name="Schmid J."/>
            <person name="Sugawara K."/>
            <person name="Steiner U."/>
            <person name="Takach J.E."/>
            <person name="Tanaka E."/>
            <person name="Webb J.S."/>
            <person name="Wilson E.V."/>
            <person name="Wiseman J.L."/>
            <person name="Yoshida R."/>
            <person name="Zeng Z."/>
        </authorList>
    </citation>
    <scope>NUCLEOTIDE SEQUENCE [LARGE SCALE GENOMIC DNA]</scope>
    <source>
        <strain evidence="1 2">20.1</strain>
    </source>
</reference>
<protein>
    <submittedName>
        <fullName evidence="1">Uncharacterized protein</fullName>
    </submittedName>
</protein>
<accession>M1VY87</accession>
<keyword evidence="2" id="KW-1185">Reference proteome</keyword>
<evidence type="ECO:0000313" key="2">
    <source>
        <dbReference type="Proteomes" id="UP000016801"/>
    </source>
</evidence>
<dbReference type="Proteomes" id="UP000016801">
    <property type="component" value="Unassembled WGS sequence"/>
</dbReference>
<gene>
    <name evidence="1" type="ORF">CPUR_07785</name>
</gene>
<dbReference type="AlphaFoldDB" id="M1VY87"/>
<comment type="caution">
    <text evidence="1">The sequence shown here is derived from an EMBL/GenBank/DDBJ whole genome shotgun (WGS) entry which is preliminary data.</text>
</comment>
<dbReference type="HOGENOM" id="CLU_3335512_0_0_1"/>
<evidence type="ECO:0000313" key="1">
    <source>
        <dbReference type="EMBL" id="CCE33857.1"/>
    </source>
</evidence>